<reference evidence="2" key="1">
    <citation type="journal article" date="2012" name="MBio">
        <title>Comparative genome analysis of Trichophyton rubrum and related dermatophytes reveals candidate genes involved in infection.</title>
        <authorList>
            <person name="Martinez D.A."/>
            <person name="Oliver B.G."/>
            <person name="Graeser Y."/>
            <person name="Goldberg J.M."/>
            <person name="Li W."/>
            <person name="Martinez-Rossi N.M."/>
            <person name="Monod M."/>
            <person name="Shelest E."/>
            <person name="Barton R.C."/>
            <person name="Birch E."/>
            <person name="Brakhage A.A."/>
            <person name="Chen Z."/>
            <person name="Gurr S.J."/>
            <person name="Heiman D."/>
            <person name="Heitman J."/>
            <person name="Kosti I."/>
            <person name="Rossi A."/>
            <person name="Saif S."/>
            <person name="Samalova M."/>
            <person name="Saunders C.W."/>
            <person name="Shea T."/>
            <person name="Summerbell R.C."/>
            <person name="Xu J."/>
            <person name="Young S."/>
            <person name="Zeng Q."/>
            <person name="Birren B.W."/>
            <person name="Cuomo C.A."/>
            <person name="White T.C."/>
        </authorList>
    </citation>
    <scope>NUCLEOTIDE SEQUENCE [LARGE SCALE GENOMIC DNA]</scope>
    <source>
        <strain evidence="2">CBS 112818</strain>
    </source>
</reference>
<accession>F2RT48</accession>
<evidence type="ECO:0000313" key="1">
    <source>
        <dbReference type="EMBL" id="EGD94497.1"/>
    </source>
</evidence>
<dbReference type="Proteomes" id="UP000009172">
    <property type="component" value="Unassembled WGS sequence"/>
</dbReference>
<dbReference type="HOGENOM" id="CLU_1046588_0_0_1"/>
<organism evidence="1 2">
    <name type="scientific">Trichophyton tonsurans (strain CBS 112818)</name>
    <name type="common">Scalp ringworm fungus</name>
    <dbReference type="NCBI Taxonomy" id="647933"/>
    <lineage>
        <taxon>Eukaryota</taxon>
        <taxon>Fungi</taxon>
        <taxon>Dikarya</taxon>
        <taxon>Ascomycota</taxon>
        <taxon>Pezizomycotina</taxon>
        <taxon>Eurotiomycetes</taxon>
        <taxon>Eurotiomycetidae</taxon>
        <taxon>Onygenales</taxon>
        <taxon>Arthrodermataceae</taxon>
        <taxon>Trichophyton</taxon>
    </lineage>
</organism>
<dbReference type="EMBL" id="GG698483">
    <property type="protein sequence ID" value="EGD94497.1"/>
    <property type="molecule type" value="Genomic_DNA"/>
</dbReference>
<evidence type="ECO:0000313" key="2">
    <source>
        <dbReference type="Proteomes" id="UP000009172"/>
    </source>
</evidence>
<protein>
    <submittedName>
        <fullName evidence="1">Uncharacterized protein</fullName>
    </submittedName>
</protein>
<name>F2RT48_TRIT1</name>
<dbReference type="AlphaFoldDB" id="F2RT48"/>
<gene>
    <name evidence="1" type="ORF">TESG_02013</name>
</gene>
<keyword evidence="2" id="KW-1185">Reference proteome</keyword>
<proteinExistence type="predicted"/>
<sequence length="266" mass="30080">MTLRLVPENVQSRINSAKGWDIQGDTPGGPPVKLTVPRELTRIKAGIVTAGKVQLSRLIDLLHQSQQTLACQHTLAPVIEQATEWDQRAQWPALLQGSVRRWLKTFLQVNTLVGATSKITGELTPSLKDAIITTEPESEPTLVVSMFWSYWLGCVHAADISDIRFFGAAAMETGQIFEHLGIIPTDTDDSVPKIPGQYLKSVNNTRRTFSGTYTKLQCNRNVLPKVIHLYACPIPIYWDQPQHPKRVQRRIFQWFFTQRRKILVIS</sequence>